<name>A0A5B0SP53_PUCGR</name>
<sequence length="83" mass="9126">MAPVAWRSTFYSLMGLTQITSNPNRPLFSEEALPHLRTTSDISRFPGPPPTLRHRTRGGSVTGLMLGSQAGLAPVICWFQDQT</sequence>
<protein>
    <submittedName>
        <fullName evidence="2">Uncharacterized protein</fullName>
    </submittedName>
</protein>
<dbReference type="EMBL" id="VDEP01000003">
    <property type="protein sequence ID" value="KAA1138384.1"/>
    <property type="molecule type" value="Genomic_DNA"/>
</dbReference>
<comment type="caution">
    <text evidence="2">The sequence shown here is derived from an EMBL/GenBank/DDBJ whole genome shotgun (WGS) entry which is preliminary data.</text>
</comment>
<evidence type="ECO:0000256" key="1">
    <source>
        <dbReference type="SAM" id="MobiDB-lite"/>
    </source>
</evidence>
<accession>A0A5B0SP53</accession>
<reference evidence="2 3" key="1">
    <citation type="submission" date="2019-05" db="EMBL/GenBank/DDBJ databases">
        <title>Emergence of the Ug99 lineage of the wheat stem rust pathogen through somatic hybridization.</title>
        <authorList>
            <person name="Li F."/>
            <person name="Upadhyaya N.M."/>
            <person name="Sperschneider J."/>
            <person name="Matny O."/>
            <person name="Nguyen-Phuc H."/>
            <person name="Mago R."/>
            <person name="Raley C."/>
            <person name="Miller M.E."/>
            <person name="Silverstein K.A.T."/>
            <person name="Henningsen E."/>
            <person name="Hirsch C.D."/>
            <person name="Visser B."/>
            <person name="Pretorius Z.A."/>
            <person name="Steffenson B.J."/>
            <person name="Schwessinger B."/>
            <person name="Dodds P.N."/>
            <person name="Figueroa M."/>
        </authorList>
    </citation>
    <scope>NUCLEOTIDE SEQUENCE [LARGE SCALE GENOMIC DNA]</scope>
    <source>
        <strain evidence="2 3">Ug99</strain>
    </source>
</reference>
<dbReference type="AlphaFoldDB" id="A0A5B0SP53"/>
<feature type="region of interest" description="Disordered" evidence="1">
    <location>
        <begin position="38"/>
        <end position="60"/>
    </location>
</feature>
<organism evidence="2 3">
    <name type="scientific">Puccinia graminis f. sp. tritici</name>
    <dbReference type="NCBI Taxonomy" id="56615"/>
    <lineage>
        <taxon>Eukaryota</taxon>
        <taxon>Fungi</taxon>
        <taxon>Dikarya</taxon>
        <taxon>Basidiomycota</taxon>
        <taxon>Pucciniomycotina</taxon>
        <taxon>Pucciniomycetes</taxon>
        <taxon>Pucciniales</taxon>
        <taxon>Pucciniaceae</taxon>
        <taxon>Puccinia</taxon>
    </lineage>
</organism>
<dbReference type="Proteomes" id="UP000325313">
    <property type="component" value="Unassembled WGS sequence"/>
</dbReference>
<evidence type="ECO:0000313" key="2">
    <source>
        <dbReference type="EMBL" id="KAA1138384.1"/>
    </source>
</evidence>
<evidence type="ECO:0000313" key="3">
    <source>
        <dbReference type="Proteomes" id="UP000325313"/>
    </source>
</evidence>
<gene>
    <name evidence="2" type="ORF">PGTUg99_033711</name>
</gene>
<proteinExistence type="predicted"/>